<keyword evidence="10" id="KW-1185">Reference proteome</keyword>
<evidence type="ECO:0000256" key="3">
    <source>
        <dbReference type="ARBA" id="ARBA00022692"/>
    </source>
</evidence>
<dbReference type="eggNOG" id="COG3704">
    <property type="taxonomic scope" value="Bacteria"/>
</dbReference>
<sequence length="339" mass="36548">MKLMNATTQESDFKFTPFETVSSYILTPLNDVVDTTVSSLSSAIAAPLNLAAIIFIFLYGYNVMTGHVALSMHSLLNNVIKIVVVTTMATNADVFNIYIKDIFFGNLANAIGNAFNSSPVDSDVFDYLLLVTNMRYQEFLNNASFFNKITVALIGGLMFLAVIFFCTVGFIIQMFAKITLIMVIGLGPLFISLYLFNVTRRYSDAWITTLVNFTILQVLVMMLGTMMCKIMLYVFDSSYTSIYFLLPPVLVVSIVGVDLFQSLPTIASALSSGGPYHHAGVSTGSQMISMASNTLGFVGRSFGAGRSAASAAAATRGSTAAQHAAQAAQMMQGGGRGSF</sequence>
<evidence type="ECO:0000256" key="1">
    <source>
        <dbReference type="ARBA" id="ARBA00004141"/>
    </source>
</evidence>
<evidence type="ECO:0000313" key="8">
    <source>
        <dbReference type="EMBL" id="CBI77715.1"/>
    </source>
</evidence>
<organism evidence="7">
    <name type="scientific">Bartonella rochalimae ATCC BAA-1498</name>
    <dbReference type="NCBI Taxonomy" id="685782"/>
    <lineage>
        <taxon>Bacteria</taxon>
        <taxon>Pseudomonadati</taxon>
        <taxon>Pseudomonadota</taxon>
        <taxon>Alphaproteobacteria</taxon>
        <taxon>Hyphomicrobiales</taxon>
        <taxon>Bartonellaceae</taxon>
        <taxon>Bartonella</taxon>
    </lineage>
</organism>
<dbReference type="EMBL" id="AHPK01000013">
    <property type="protein sequence ID" value="KEC55182.1"/>
    <property type="molecule type" value="Genomic_DNA"/>
</dbReference>
<comment type="subcellular location">
    <subcellularLocation>
        <location evidence="1">Membrane</location>
        <topology evidence="1">Multi-pass membrane protein</topology>
    </subcellularLocation>
</comment>
<evidence type="ECO:0000256" key="6">
    <source>
        <dbReference type="SAM" id="Phobius"/>
    </source>
</evidence>
<evidence type="ECO:0000256" key="4">
    <source>
        <dbReference type="ARBA" id="ARBA00022989"/>
    </source>
</evidence>
<feature type="transmembrane region" description="Helical" evidence="6">
    <location>
        <begin position="210"/>
        <end position="235"/>
    </location>
</feature>
<reference evidence="9 10" key="2">
    <citation type="submission" date="2012-04" db="EMBL/GenBank/DDBJ databases">
        <title>The Genome Sequence of Bartonella rochalimae BMGH.</title>
        <authorList>
            <consortium name="The Broad Institute Genome Sequencing Platform"/>
            <consortium name="The Broad Institute Genome Sequencing Center for Infectious Disease"/>
            <person name="Feldgarden M."/>
            <person name="Kirby J."/>
            <person name="Kosoy M."/>
            <person name="Birtles R."/>
            <person name="Probert W.S."/>
            <person name="Chiaraviglio L."/>
            <person name="Walker B."/>
            <person name="Young S.K."/>
            <person name="Zeng Q."/>
            <person name="Gargeya S."/>
            <person name="Fitzgerald M."/>
            <person name="Haas B."/>
            <person name="Abouelleil A."/>
            <person name="Alvarado L."/>
            <person name="Arachchi H.M."/>
            <person name="Berlin A.M."/>
            <person name="Chapman S.B."/>
            <person name="Goldberg J."/>
            <person name="Griggs A."/>
            <person name="Gujja S."/>
            <person name="Hansen M."/>
            <person name="Howarth C."/>
            <person name="Imamovic A."/>
            <person name="Larimer J."/>
            <person name="McCowen C."/>
            <person name="Montmayeur A."/>
            <person name="Murphy C."/>
            <person name="Neiman D."/>
            <person name="Pearson M."/>
            <person name="Priest M."/>
            <person name="Roberts A."/>
            <person name="Saif S."/>
            <person name="Shea T."/>
            <person name="Sisk P."/>
            <person name="Sykes S."/>
            <person name="Wortman J."/>
            <person name="Nusbaum C."/>
            <person name="Birren B."/>
        </authorList>
    </citation>
    <scope>NUCLEOTIDE SEQUENCE [LARGE SCALE GENOMIC DNA]</scope>
    <source>
        <strain evidence="9 10">ATCC BAA-1498</strain>
    </source>
</reference>
<accession>E6YJU6</accession>
<dbReference type="EMBL" id="FN645455">
    <property type="protein sequence ID" value="CBI77134.1"/>
    <property type="molecule type" value="Genomic_DNA"/>
</dbReference>
<dbReference type="EMBL" id="FN645459">
    <property type="protein sequence ID" value="CBI77715.1"/>
    <property type="molecule type" value="Genomic_DNA"/>
</dbReference>
<dbReference type="HOGENOM" id="CLU_065797_1_0_5"/>
<evidence type="ECO:0000313" key="10">
    <source>
        <dbReference type="Proteomes" id="UP000027336"/>
    </source>
</evidence>
<feature type="transmembrane region" description="Helical" evidence="6">
    <location>
        <begin position="178"/>
        <end position="198"/>
    </location>
</feature>
<evidence type="ECO:0000256" key="5">
    <source>
        <dbReference type="ARBA" id="ARBA00023136"/>
    </source>
</evidence>
<feature type="transmembrane region" description="Helical" evidence="6">
    <location>
        <begin position="149"/>
        <end position="172"/>
    </location>
</feature>
<feature type="transmembrane region" description="Helical" evidence="6">
    <location>
        <begin position="44"/>
        <end position="64"/>
    </location>
</feature>
<keyword evidence="4 6" id="KW-1133">Transmembrane helix</keyword>
<dbReference type="GO" id="GO:0016020">
    <property type="term" value="C:membrane"/>
    <property type="evidence" value="ECO:0007669"/>
    <property type="project" value="UniProtKB-SubCell"/>
</dbReference>
<dbReference type="Proteomes" id="UP000027336">
    <property type="component" value="Unassembled WGS sequence"/>
</dbReference>
<feature type="transmembrane region" description="Helical" evidence="6">
    <location>
        <begin position="241"/>
        <end position="260"/>
    </location>
</feature>
<dbReference type="PATRIC" id="fig|685782.3.peg.699"/>
<evidence type="ECO:0000313" key="9">
    <source>
        <dbReference type="EMBL" id="KEC55182.1"/>
    </source>
</evidence>
<comment type="similarity">
    <text evidence="2">Belongs to the TrbL/VirB6 family.</text>
</comment>
<evidence type="ECO:0000256" key="2">
    <source>
        <dbReference type="ARBA" id="ARBA00007802"/>
    </source>
</evidence>
<dbReference type="Pfam" id="PF04610">
    <property type="entry name" value="TrbL"/>
    <property type="match status" value="1"/>
</dbReference>
<dbReference type="AlphaFoldDB" id="E6YJU6"/>
<dbReference type="GO" id="GO:0030255">
    <property type="term" value="P:protein secretion by the type IV secretion system"/>
    <property type="evidence" value="ECO:0007669"/>
    <property type="project" value="InterPro"/>
</dbReference>
<name>E6YJU6_9HYPH</name>
<gene>
    <name evidence="7" type="primary">virB6</name>
    <name evidence="7" type="ORF">BARRO_10067</name>
    <name evidence="8" type="ORF">BARRO_50064</name>
    <name evidence="9" type="ORF">O99_00682</name>
</gene>
<proteinExistence type="inferred from homology"/>
<dbReference type="RefSeq" id="WP_269466626.1">
    <property type="nucleotide sequence ID" value="NZ_KL407337.1"/>
</dbReference>
<reference evidence="7" key="1">
    <citation type="journal article" date="2011" name="PLoS Genet.">
        <title>Parallel evolution of a type IV secretion system in radiating lineages of the host-restricted bacterial pathogen Bartonella.</title>
        <authorList>
            <person name="Engel P."/>
            <person name="Salzburger W."/>
            <person name="Liesch M."/>
            <person name="Chang C.C."/>
            <person name="Maruyama S."/>
            <person name="Lanz C."/>
            <person name="Calteau A."/>
            <person name="Lajus A."/>
            <person name="Medigue C."/>
            <person name="Schuster S.C."/>
            <person name="Dehio C."/>
        </authorList>
    </citation>
    <scope>NUCLEOTIDE SEQUENCE</scope>
    <source>
        <strain evidence="7">ATCC BAA-1498</strain>
    </source>
</reference>
<keyword evidence="3 6" id="KW-0812">Transmembrane</keyword>
<dbReference type="InterPro" id="IPR007688">
    <property type="entry name" value="Conjugal_tfr_TrbL/VirB6"/>
</dbReference>
<keyword evidence="5 6" id="KW-0472">Membrane</keyword>
<protein>
    <submittedName>
        <fullName evidence="7">Type IV secretion system protein VirB6</fullName>
    </submittedName>
</protein>
<evidence type="ECO:0000313" key="7">
    <source>
        <dbReference type="EMBL" id="CBI77134.1"/>
    </source>
</evidence>